<dbReference type="EMBL" id="OZ019905">
    <property type="protein sequence ID" value="CAK9201898.1"/>
    <property type="molecule type" value="Genomic_DNA"/>
</dbReference>
<feature type="region of interest" description="Disordered" evidence="1">
    <location>
        <begin position="113"/>
        <end position="163"/>
    </location>
</feature>
<sequence>MGKVQVELVNKTGENLTIREEVTVGRYNKDQTLPGDGGSTVIDVDPNSTYFVMWVIKGTDGSNVVDLTSDQLIDNEKITILIDEDGKYTTKAEPRPPTVVKLLSKASKMFAEKKPPALNDNPSNHPVPSASGSKSSDHGPLMTSIKTETLPPQEPVAEPAPAHKHKRFGFFSFFRRGT</sequence>
<accession>A0ABP0TT99</accession>
<dbReference type="Proteomes" id="UP001497512">
    <property type="component" value="Chromosome 13"/>
</dbReference>
<dbReference type="Pfam" id="PF24928">
    <property type="entry name" value="DUF7748"/>
    <property type="match status" value="1"/>
</dbReference>
<evidence type="ECO:0000313" key="3">
    <source>
        <dbReference type="EMBL" id="CAK9201898.1"/>
    </source>
</evidence>
<keyword evidence="4" id="KW-1185">Reference proteome</keyword>
<gene>
    <name evidence="3" type="ORF">CSSPTR1EN2_LOCUS6137</name>
</gene>
<name>A0ABP0TT99_9BRYO</name>
<dbReference type="InterPro" id="IPR056650">
    <property type="entry name" value="DUF7748"/>
</dbReference>
<organism evidence="3 4">
    <name type="scientific">Sphagnum troendelagicum</name>
    <dbReference type="NCBI Taxonomy" id="128251"/>
    <lineage>
        <taxon>Eukaryota</taxon>
        <taxon>Viridiplantae</taxon>
        <taxon>Streptophyta</taxon>
        <taxon>Embryophyta</taxon>
        <taxon>Bryophyta</taxon>
        <taxon>Sphagnophytina</taxon>
        <taxon>Sphagnopsida</taxon>
        <taxon>Sphagnales</taxon>
        <taxon>Sphagnaceae</taxon>
        <taxon>Sphagnum</taxon>
    </lineage>
</organism>
<proteinExistence type="predicted"/>
<evidence type="ECO:0000259" key="2">
    <source>
        <dbReference type="Pfam" id="PF24928"/>
    </source>
</evidence>
<feature type="domain" description="DUF7748" evidence="2">
    <location>
        <begin position="5"/>
        <end position="95"/>
    </location>
</feature>
<feature type="compositionally biased region" description="Polar residues" evidence="1">
    <location>
        <begin position="120"/>
        <end position="134"/>
    </location>
</feature>
<evidence type="ECO:0000256" key="1">
    <source>
        <dbReference type="SAM" id="MobiDB-lite"/>
    </source>
</evidence>
<evidence type="ECO:0000313" key="4">
    <source>
        <dbReference type="Proteomes" id="UP001497512"/>
    </source>
</evidence>
<reference evidence="3" key="1">
    <citation type="submission" date="2024-02" db="EMBL/GenBank/DDBJ databases">
        <authorList>
            <consortium name="ELIXIR-Norway"/>
            <consortium name="Elixir Norway"/>
        </authorList>
    </citation>
    <scope>NUCLEOTIDE SEQUENCE</scope>
</reference>
<protein>
    <recommendedName>
        <fullName evidence="2">DUF7748 domain-containing protein</fullName>
    </recommendedName>
</protein>